<dbReference type="InterPro" id="IPR016161">
    <property type="entry name" value="Ald_DH/histidinol_DH"/>
</dbReference>
<dbReference type="InterPro" id="IPR016163">
    <property type="entry name" value="Ald_DH_C"/>
</dbReference>
<dbReference type="GO" id="GO:0005759">
    <property type="term" value="C:mitochondrial matrix"/>
    <property type="evidence" value="ECO:0007669"/>
    <property type="project" value="TreeGrafter"/>
</dbReference>
<keyword evidence="11" id="KW-1185">Reference proteome</keyword>
<dbReference type="PANTHER" id="PTHR42862:SF1">
    <property type="entry name" value="DELTA-1-PYRROLINE-5-CARBOXYLATE DEHYDROGENASE 2, ISOFORM A-RELATED"/>
    <property type="match status" value="1"/>
</dbReference>
<dbReference type="SUPFAM" id="SSF53720">
    <property type="entry name" value="ALDH-like"/>
    <property type="match status" value="1"/>
</dbReference>
<dbReference type="Pfam" id="PF00171">
    <property type="entry name" value="Aldedh"/>
    <property type="match status" value="1"/>
</dbReference>
<evidence type="ECO:0000256" key="6">
    <source>
        <dbReference type="ARBA" id="ARBA00048142"/>
    </source>
</evidence>
<dbReference type="InterPro" id="IPR005931">
    <property type="entry name" value="P5CDH/ALDH4A1"/>
</dbReference>
<comment type="pathway">
    <text evidence="1 7">Amino-acid degradation; L-proline degradation into L-glutamate; L-glutamate from L-proline: step 2/2.</text>
</comment>
<reference evidence="10" key="1">
    <citation type="journal article" date="2020" name="Stud. Mycol.">
        <title>101 Dothideomycetes genomes: a test case for predicting lifestyles and emergence of pathogens.</title>
        <authorList>
            <person name="Haridas S."/>
            <person name="Albert R."/>
            <person name="Binder M."/>
            <person name="Bloem J."/>
            <person name="Labutti K."/>
            <person name="Salamov A."/>
            <person name="Andreopoulos B."/>
            <person name="Baker S."/>
            <person name="Barry K."/>
            <person name="Bills G."/>
            <person name="Bluhm B."/>
            <person name="Cannon C."/>
            <person name="Castanera R."/>
            <person name="Culley D."/>
            <person name="Daum C."/>
            <person name="Ezra D."/>
            <person name="Gonzalez J."/>
            <person name="Henrissat B."/>
            <person name="Kuo A."/>
            <person name="Liang C."/>
            <person name="Lipzen A."/>
            <person name="Lutzoni F."/>
            <person name="Magnuson J."/>
            <person name="Mondo S."/>
            <person name="Nolan M."/>
            <person name="Ohm R."/>
            <person name="Pangilinan J."/>
            <person name="Park H.-J."/>
            <person name="Ramirez L."/>
            <person name="Alfaro M."/>
            <person name="Sun H."/>
            <person name="Tritt A."/>
            <person name="Yoshinaga Y."/>
            <person name="Zwiers L.-H."/>
            <person name="Turgeon B."/>
            <person name="Goodwin S."/>
            <person name="Spatafora J."/>
            <person name="Crous P."/>
            <person name="Grigoriev I."/>
        </authorList>
    </citation>
    <scope>NUCLEOTIDE SEQUENCE</scope>
    <source>
        <strain evidence="10">CBS 121167</strain>
    </source>
</reference>
<dbReference type="EMBL" id="ML995536">
    <property type="protein sequence ID" value="KAF2136049.1"/>
    <property type="molecule type" value="Genomic_DNA"/>
</dbReference>
<dbReference type="GeneID" id="54300173"/>
<dbReference type="PROSITE" id="PS00070">
    <property type="entry name" value="ALDEHYDE_DEHYDR_CYS"/>
    <property type="match status" value="1"/>
</dbReference>
<keyword evidence="3 7" id="KW-0560">Oxidoreductase</keyword>
<dbReference type="EC" id="1.2.1.88" evidence="7"/>
<keyword evidence="4 7" id="KW-0520">NAD</keyword>
<organism evidence="10 11">
    <name type="scientific">Aplosporella prunicola CBS 121167</name>
    <dbReference type="NCBI Taxonomy" id="1176127"/>
    <lineage>
        <taxon>Eukaryota</taxon>
        <taxon>Fungi</taxon>
        <taxon>Dikarya</taxon>
        <taxon>Ascomycota</taxon>
        <taxon>Pezizomycotina</taxon>
        <taxon>Dothideomycetes</taxon>
        <taxon>Dothideomycetes incertae sedis</taxon>
        <taxon>Botryosphaeriales</taxon>
        <taxon>Aplosporellaceae</taxon>
        <taxon>Aplosporella</taxon>
    </lineage>
</organism>
<accession>A0A6A6AVS3</accession>
<proteinExistence type="inferred from homology"/>
<evidence type="ECO:0000256" key="1">
    <source>
        <dbReference type="ARBA" id="ARBA00004786"/>
    </source>
</evidence>
<evidence type="ECO:0000256" key="4">
    <source>
        <dbReference type="ARBA" id="ARBA00023027"/>
    </source>
</evidence>
<dbReference type="Proteomes" id="UP000799438">
    <property type="component" value="Unassembled WGS sequence"/>
</dbReference>
<evidence type="ECO:0000256" key="7">
    <source>
        <dbReference type="RuleBase" id="RU366016"/>
    </source>
</evidence>
<comment type="similarity">
    <text evidence="2 7">Belongs to the aldehyde dehydrogenase family.</text>
</comment>
<evidence type="ECO:0000313" key="11">
    <source>
        <dbReference type="Proteomes" id="UP000799438"/>
    </source>
</evidence>
<evidence type="ECO:0000256" key="8">
    <source>
        <dbReference type="RuleBase" id="RU366030"/>
    </source>
</evidence>
<dbReference type="OrthoDB" id="5322683at2759"/>
<dbReference type="FunFam" id="3.40.605.10:FF:000006">
    <property type="entry name" value="1-pyrroline-5-carboxylate dehydrogenase"/>
    <property type="match status" value="1"/>
</dbReference>
<protein>
    <recommendedName>
        <fullName evidence="7 8">Multifunctional fusion protein</fullName>
    </recommendedName>
    <domain>
        <recommendedName>
            <fullName evidence="8">Delta-1-pyrroline-5-carboxylate dehydrogenase</fullName>
            <shortName evidence="8">P5C dehydrogenase</shortName>
        </recommendedName>
        <alternativeName>
            <fullName evidence="7">L-glutamate gamma-semialdehyde dehydrogenase</fullName>
        </alternativeName>
    </domain>
    <domain>
        <recommendedName>
            <fullName evidence="7">L-glutamate gamma-semialdehyde dehydrogenase</fullName>
            <ecNumber evidence="7">1.2.1.88</ecNumber>
        </recommendedName>
    </domain>
</protein>
<comment type="catalytic activity">
    <reaction evidence="6 7">
        <text>L-glutamate 5-semialdehyde + NAD(+) + H2O = L-glutamate + NADH + 2 H(+)</text>
        <dbReference type="Rhea" id="RHEA:30235"/>
        <dbReference type="ChEBI" id="CHEBI:15377"/>
        <dbReference type="ChEBI" id="CHEBI:15378"/>
        <dbReference type="ChEBI" id="CHEBI:29985"/>
        <dbReference type="ChEBI" id="CHEBI:57540"/>
        <dbReference type="ChEBI" id="CHEBI:57945"/>
        <dbReference type="ChEBI" id="CHEBI:58066"/>
        <dbReference type="EC" id="1.2.1.88"/>
    </reaction>
</comment>
<evidence type="ECO:0000256" key="5">
    <source>
        <dbReference type="ARBA" id="ARBA00023062"/>
    </source>
</evidence>
<dbReference type="UniPathway" id="UPA00261">
    <property type="reaction ID" value="UER00374"/>
</dbReference>
<evidence type="ECO:0000256" key="3">
    <source>
        <dbReference type="ARBA" id="ARBA00023002"/>
    </source>
</evidence>
<dbReference type="GO" id="GO:0010133">
    <property type="term" value="P:L-proline catabolic process to L-glutamate"/>
    <property type="evidence" value="ECO:0007669"/>
    <property type="project" value="UniProtKB-UniRule"/>
</dbReference>
<keyword evidence="5 7" id="KW-0642">Proline metabolism</keyword>
<dbReference type="Gene3D" id="3.40.309.10">
    <property type="entry name" value="Aldehyde Dehydrogenase, Chain A, domain 2"/>
    <property type="match status" value="1"/>
</dbReference>
<name>A0A6A6AVS3_9PEZI</name>
<dbReference type="PANTHER" id="PTHR42862">
    <property type="entry name" value="DELTA-1-PYRROLINE-5-CARBOXYLATE DEHYDROGENASE 1, ISOFORM A-RELATED"/>
    <property type="match status" value="1"/>
</dbReference>
<evidence type="ECO:0000259" key="9">
    <source>
        <dbReference type="Pfam" id="PF00171"/>
    </source>
</evidence>
<dbReference type="FunFam" id="3.40.309.10:FF:000005">
    <property type="entry name" value="1-pyrroline-5-carboxylate dehydrogenase 1"/>
    <property type="match status" value="1"/>
</dbReference>
<dbReference type="NCBIfam" id="TIGR01236">
    <property type="entry name" value="D1pyr5carbox1"/>
    <property type="match status" value="1"/>
</dbReference>
<evidence type="ECO:0000313" key="10">
    <source>
        <dbReference type="EMBL" id="KAF2136049.1"/>
    </source>
</evidence>
<gene>
    <name evidence="10" type="ORF">K452DRAFT_303068</name>
</gene>
<sequence>MMISTRTLAFRAASKRSLPRAAVRLNSYKVPAGRNEPNLHYAPGSPERTALKDALDSLKKSLPLSVSAHIAGSKATSSKLEDQIIPSDHATVLSRVPQSTPEQVSSAIEAALAAKPAWESKPFADRAAIFLRAAELVAGKYRNQLIAATMLGQGKNAWQGEIDAAAELADFYRFNAGNAQELLERQPTLNAPGIWSRTEYRPLEGFVYAVSPFNFTAIGGNLVSAPALLGNVVVWKPSPSSAYASYLVYQILLEAGLPPNVIQFVTGDAAEITKTVLAHKQFAGLHFTGSSDVFRTLYGEISKGVVDKKYVSYPRLVAETSGKNFHLLHPSADVKSAVNHTIRAAFEYQGQKCSACSRAYIPKSLAKPFIERLKTETEALQIGDPAEFENFLGPVIHRGAFEKIKRTIDSSNNDKTLQRITGGTYDDSKGFYIKPTVYLTEDADHALFDSEIFGPVLVLHVYPDEDWKGIMKSIDERGGGFALTGAVFAADRDAIREAEETLKYSAGNFYINCKTTGAVIGQQSFGGGRASGTNDKAGSANLLLRFTSPRTIKEEFMPLDRVAYPSNEKQG</sequence>
<evidence type="ECO:0000256" key="2">
    <source>
        <dbReference type="ARBA" id="ARBA00009986"/>
    </source>
</evidence>
<dbReference type="Gene3D" id="3.40.605.10">
    <property type="entry name" value="Aldehyde Dehydrogenase, Chain A, domain 1"/>
    <property type="match status" value="1"/>
</dbReference>
<dbReference type="InterPro" id="IPR050485">
    <property type="entry name" value="Proline_metab_enzyme"/>
</dbReference>
<dbReference type="InterPro" id="IPR016160">
    <property type="entry name" value="Ald_DH_CS_CYS"/>
</dbReference>
<feature type="domain" description="Aldehyde dehydrogenase" evidence="9">
    <location>
        <begin position="81"/>
        <end position="551"/>
    </location>
</feature>
<dbReference type="RefSeq" id="XP_033391767.1">
    <property type="nucleotide sequence ID" value="XM_033542676.1"/>
</dbReference>
<dbReference type="InterPro" id="IPR015590">
    <property type="entry name" value="Aldehyde_DH_dom"/>
</dbReference>
<dbReference type="AlphaFoldDB" id="A0A6A6AVS3"/>
<dbReference type="InterPro" id="IPR016162">
    <property type="entry name" value="Ald_DH_N"/>
</dbReference>
<dbReference type="GO" id="GO:0003842">
    <property type="term" value="F:L-glutamate gamma-semialdehyde dehydrogenase activity"/>
    <property type="evidence" value="ECO:0007669"/>
    <property type="project" value="UniProtKB-UniRule"/>
</dbReference>